<dbReference type="Gene3D" id="3.30.2310.20">
    <property type="entry name" value="RelE-like"/>
    <property type="match status" value="1"/>
</dbReference>
<dbReference type="InterPro" id="IPR007712">
    <property type="entry name" value="RelE/ParE_toxin"/>
</dbReference>
<gene>
    <name evidence="2" type="ORF">FBZ92_10878</name>
</gene>
<name>A0A560IK66_9PROT</name>
<sequence>MTYRVIFSPQALEQLAKLYHYIAEAASPGIAAHYTEAIVGYCEQLCAHPYRGTMRDDVRPGLRITNYRKRTVVAFDIDGDVVSIIGIFYGGQNYEAILRDESDDSRSSN</sequence>
<comment type="caution">
    <text evidence="2">The sequence shown here is derived from an EMBL/GenBank/DDBJ whole genome shotgun (WGS) entry which is preliminary data.</text>
</comment>
<evidence type="ECO:0000313" key="2">
    <source>
        <dbReference type="EMBL" id="TWB59432.1"/>
    </source>
</evidence>
<evidence type="ECO:0000313" key="3">
    <source>
        <dbReference type="Proteomes" id="UP000318050"/>
    </source>
</evidence>
<accession>A0A560IK66</accession>
<dbReference type="AlphaFoldDB" id="A0A560IK66"/>
<dbReference type="EMBL" id="VITT01000008">
    <property type="protein sequence ID" value="TWB59432.1"/>
    <property type="molecule type" value="Genomic_DNA"/>
</dbReference>
<dbReference type="Proteomes" id="UP000318050">
    <property type="component" value="Unassembled WGS sequence"/>
</dbReference>
<proteinExistence type="predicted"/>
<keyword evidence="1" id="KW-1277">Toxin-antitoxin system</keyword>
<dbReference type="OrthoDB" id="8369899at2"/>
<dbReference type="InterPro" id="IPR035093">
    <property type="entry name" value="RelE/ParE_toxin_dom_sf"/>
</dbReference>
<protein>
    <submittedName>
        <fullName evidence="2">Plasmid stabilization system protein ParE</fullName>
    </submittedName>
</protein>
<organism evidence="2 3">
    <name type="scientific">Nitrospirillum amazonense</name>
    <dbReference type="NCBI Taxonomy" id="28077"/>
    <lineage>
        <taxon>Bacteria</taxon>
        <taxon>Pseudomonadati</taxon>
        <taxon>Pseudomonadota</taxon>
        <taxon>Alphaproteobacteria</taxon>
        <taxon>Rhodospirillales</taxon>
        <taxon>Azospirillaceae</taxon>
        <taxon>Nitrospirillum</taxon>
    </lineage>
</organism>
<dbReference type="Pfam" id="PF05016">
    <property type="entry name" value="ParE_toxin"/>
    <property type="match status" value="1"/>
</dbReference>
<evidence type="ECO:0000256" key="1">
    <source>
        <dbReference type="ARBA" id="ARBA00022649"/>
    </source>
</evidence>
<reference evidence="2 3" key="1">
    <citation type="submission" date="2019-06" db="EMBL/GenBank/DDBJ databases">
        <title>Genomic Encyclopedia of Type Strains, Phase IV (KMG-V): Genome sequencing to study the core and pangenomes of soil and plant-associated prokaryotes.</title>
        <authorList>
            <person name="Whitman W."/>
        </authorList>
    </citation>
    <scope>NUCLEOTIDE SEQUENCE [LARGE SCALE GENOMIC DNA]</scope>
    <source>
        <strain evidence="2 3">BR 11140</strain>
    </source>
</reference>